<name>A0A7M7KIZ7_VARDE</name>
<keyword evidence="3" id="KW-1185">Reference proteome</keyword>
<feature type="compositionally biased region" description="Basic and acidic residues" evidence="1">
    <location>
        <begin position="96"/>
        <end position="107"/>
    </location>
</feature>
<feature type="compositionally biased region" description="Basic and acidic residues" evidence="1">
    <location>
        <begin position="44"/>
        <end position="55"/>
    </location>
</feature>
<reference evidence="2" key="1">
    <citation type="submission" date="2021-01" db="UniProtKB">
        <authorList>
            <consortium name="EnsemblMetazoa"/>
        </authorList>
    </citation>
    <scope>IDENTIFICATION</scope>
</reference>
<dbReference type="GeneID" id="111253065"/>
<dbReference type="OrthoDB" id="10667175at2759"/>
<proteinExistence type="predicted"/>
<evidence type="ECO:0000256" key="1">
    <source>
        <dbReference type="SAM" id="MobiDB-lite"/>
    </source>
</evidence>
<evidence type="ECO:0000313" key="3">
    <source>
        <dbReference type="Proteomes" id="UP000594260"/>
    </source>
</evidence>
<dbReference type="RefSeq" id="XP_022667674.1">
    <property type="nucleotide sequence ID" value="XM_022811939.1"/>
</dbReference>
<feature type="region of interest" description="Disordered" evidence="1">
    <location>
        <begin position="1"/>
        <end position="171"/>
    </location>
</feature>
<dbReference type="EnsemblMetazoa" id="XM_022811939">
    <property type="protein sequence ID" value="XP_022667674"/>
    <property type="gene ID" value="LOC111253065"/>
</dbReference>
<dbReference type="AlphaFoldDB" id="A0A7M7KIZ7"/>
<dbReference type="InParanoid" id="A0A7M7KIZ7"/>
<organism evidence="2 3">
    <name type="scientific">Varroa destructor</name>
    <name type="common">Honeybee mite</name>
    <dbReference type="NCBI Taxonomy" id="109461"/>
    <lineage>
        <taxon>Eukaryota</taxon>
        <taxon>Metazoa</taxon>
        <taxon>Ecdysozoa</taxon>
        <taxon>Arthropoda</taxon>
        <taxon>Chelicerata</taxon>
        <taxon>Arachnida</taxon>
        <taxon>Acari</taxon>
        <taxon>Parasitiformes</taxon>
        <taxon>Mesostigmata</taxon>
        <taxon>Gamasina</taxon>
        <taxon>Dermanyssoidea</taxon>
        <taxon>Varroidae</taxon>
        <taxon>Varroa</taxon>
    </lineage>
</organism>
<feature type="compositionally biased region" description="Low complexity" evidence="1">
    <location>
        <begin position="145"/>
        <end position="158"/>
    </location>
</feature>
<feature type="compositionally biased region" description="Basic and acidic residues" evidence="1">
    <location>
        <begin position="70"/>
        <end position="81"/>
    </location>
</feature>
<dbReference type="KEGG" id="vde:111253065"/>
<protein>
    <submittedName>
        <fullName evidence="2">Uncharacterized protein</fullName>
    </submittedName>
</protein>
<feature type="compositionally biased region" description="Basic and acidic residues" evidence="1">
    <location>
        <begin position="18"/>
        <end position="29"/>
    </location>
</feature>
<evidence type="ECO:0000313" key="2">
    <source>
        <dbReference type="EnsemblMetazoa" id="XP_022667674"/>
    </source>
</evidence>
<feature type="compositionally biased region" description="Basic and acidic residues" evidence="1">
    <location>
        <begin position="122"/>
        <end position="133"/>
    </location>
</feature>
<sequence>MEDSPQSVDQPRIISGMDHGEDNADKVEDSPQSVDQPRIISGVDHGEDNADKVEDSPQSVDQPRIISGVDHGEDNADKVEDSPQSVDQPRIIPGVDHGEDNTDKVEDSPQSVDQPRIISGVDHGEDNADKMEDNPALTIDTPYKGISGISSDSSSEISENTEPINPITESVPPAKSLKMRMLDQVNVPVLPFGGNRFAELSFKVQPNGHTRMILNEIMAIIREEAMPPNESIDVAEGDKVTPGTSNLQYTGFSRDRQLMMPEIFAEKRTSAEPYLSMLSQSRNGIPHNAIHNTSVITDVFHSGEKILMPDAPTIIMQVPPPATPVARFALRKIPSNINIPSVYDILNPEERKQNNGFTSVIDNVSGRAIVTLPLLPLRALSPIQQSYYRYNRIQPFSPLQVSQNGSFQPSKPQIPSLYPGQFQSAAYLPPPASGYERLFPQSYPTPQGSIFYINTTR</sequence>
<accession>A0A7M7KIZ7</accession>
<dbReference type="Proteomes" id="UP000594260">
    <property type="component" value="Unplaced"/>
</dbReference>